<gene>
    <name evidence="3" type="ORF">ZBT109_0430</name>
</gene>
<dbReference type="PANTHER" id="PTHR42954">
    <property type="entry name" value="FE(2+) TRANSPORT PROTEIN A"/>
    <property type="match status" value="1"/>
</dbReference>
<dbReference type="InterPro" id="IPR007167">
    <property type="entry name" value="Fe-transptr_FeoA-like"/>
</dbReference>
<feature type="domain" description="Ferrous iron transporter FeoA-like" evidence="2">
    <location>
        <begin position="1"/>
        <end position="75"/>
    </location>
</feature>
<reference evidence="3 4" key="1">
    <citation type="submission" date="2018-09" db="EMBL/GenBank/DDBJ databases">
        <title>Zymobacter palmae IAM14233 (=T109) whole genome analysis.</title>
        <authorList>
            <person name="Yanase H."/>
        </authorList>
    </citation>
    <scope>NUCLEOTIDE SEQUENCE [LARGE SCALE GENOMIC DNA]</scope>
    <source>
        <strain evidence="3 4">IAM14233</strain>
    </source>
</reference>
<dbReference type="Gene3D" id="2.30.30.90">
    <property type="match status" value="1"/>
</dbReference>
<dbReference type="SUPFAM" id="SSF50037">
    <property type="entry name" value="C-terminal domain of transcriptional repressors"/>
    <property type="match status" value="1"/>
</dbReference>
<dbReference type="Proteomes" id="UP000267342">
    <property type="component" value="Chromosome"/>
</dbReference>
<dbReference type="PANTHER" id="PTHR42954:SF2">
    <property type="entry name" value="FE(2+) TRANSPORT PROTEIN A"/>
    <property type="match status" value="1"/>
</dbReference>
<evidence type="ECO:0000259" key="2">
    <source>
        <dbReference type="SMART" id="SM00899"/>
    </source>
</evidence>
<dbReference type="InterPro" id="IPR008988">
    <property type="entry name" value="Transcriptional_repressor_C"/>
</dbReference>
<keyword evidence="1" id="KW-0408">Iron</keyword>
<dbReference type="InterPro" id="IPR038157">
    <property type="entry name" value="FeoA_core_dom"/>
</dbReference>
<proteinExistence type="predicted"/>
<dbReference type="NCBIfam" id="NF007106">
    <property type="entry name" value="PRK09555.1"/>
    <property type="match status" value="1"/>
</dbReference>
<dbReference type="AlphaFoldDB" id="A0A348HC67"/>
<dbReference type="InterPro" id="IPR052713">
    <property type="entry name" value="FeoA"/>
</dbReference>
<name>A0A348HC67_9GAMM</name>
<dbReference type="OrthoDB" id="9811076at2"/>
<dbReference type="KEGG" id="zpl:ZBT109_0430"/>
<accession>A0A348HC67</accession>
<sequence length="99" mass="11011">MQMASSRAAHAYQVTGFHADIHPAFRQRLLAMGLLPGATFRVIRTAPLGDPVEIETRRSRLALRRKDLQLLLFREHDAHAATREAATPSHALSNSTQLT</sequence>
<protein>
    <submittedName>
        <fullName evidence="3">Fe2+ transport system protein A</fullName>
    </submittedName>
</protein>
<evidence type="ECO:0000313" key="3">
    <source>
        <dbReference type="EMBL" id="BBG29219.1"/>
    </source>
</evidence>
<dbReference type="GO" id="GO:0046914">
    <property type="term" value="F:transition metal ion binding"/>
    <property type="evidence" value="ECO:0007669"/>
    <property type="project" value="InterPro"/>
</dbReference>
<dbReference type="EMBL" id="AP018933">
    <property type="protein sequence ID" value="BBG29219.1"/>
    <property type="molecule type" value="Genomic_DNA"/>
</dbReference>
<evidence type="ECO:0000256" key="1">
    <source>
        <dbReference type="ARBA" id="ARBA00023004"/>
    </source>
</evidence>
<keyword evidence="4" id="KW-1185">Reference proteome</keyword>
<evidence type="ECO:0000313" key="4">
    <source>
        <dbReference type="Proteomes" id="UP000267342"/>
    </source>
</evidence>
<dbReference type="Pfam" id="PF04023">
    <property type="entry name" value="FeoA"/>
    <property type="match status" value="1"/>
</dbReference>
<dbReference type="STRING" id="1123510.GCA_000620025_00634"/>
<organism evidence="3 4">
    <name type="scientific">Zymobacter palmae</name>
    <dbReference type="NCBI Taxonomy" id="33074"/>
    <lineage>
        <taxon>Bacteria</taxon>
        <taxon>Pseudomonadati</taxon>
        <taxon>Pseudomonadota</taxon>
        <taxon>Gammaproteobacteria</taxon>
        <taxon>Oceanospirillales</taxon>
        <taxon>Halomonadaceae</taxon>
        <taxon>Zymobacter group</taxon>
        <taxon>Zymobacter</taxon>
    </lineage>
</organism>
<dbReference type="RefSeq" id="WP_051523679.1">
    <property type="nucleotide sequence ID" value="NZ_AP018933.1"/>
</dbReference>
<dbReference type="SMART" id="SM00899">
    <property type="entry name" value="FeoA"/>
    <property type="match status" value="1"/>
</dbReference>